<feature type="region of interest" description="Disordered" evidence="6">
    <location>
        <begin position="587"/>
        <end position="640"/>
    </location>
</feature>
<dbReference type="PROSITE" id="PS51294">
    <property type="entry name" value="HTH_MYB"/>
    <property type="match status" value="1"/>
</dbReference>
<dbReference type="EMBL" id="JABFUD020000013">
    <property type="protein sequence ID" value="KAI5070921.1"/>
    <property type="molecule type" value="Genomic_DNA"/>
</dbReference>
<dbReference type="InterPro" id="IPR017930">
    <property type="entry name" value="Myb_dom"/>
</dbReference>
<reference evidence="10" key="1">
    <citation type="submission" date="2021-01" db="EMBL/GenBank/DDBJ databases">
        <title>Adiantum capillus-veneris genome.</title>
        <authorList>
            <person name="Fang Y."/>
            <person name="Liao Q."/>
        </authorList>
    </citation>
    <scope>NUCLEOTIDE SEQUENCE</scope>
    <source>
        <strain evidence="10">H3</strain>
        <tissue evidence="10">Leaf</tissue>
    </source>
</reference>
<keyword evidence="2" id="KW-0805">Transcription regulation</keyword>
<keyword evidence="5" id="KW-0539">Nucleus</keyword>
<dbReference type="PROSITE" id="PS51293">
    <property type="entry name" value="SANT"/>
    <property type="match status" value="1"/>
</dbReference>
<dbReference type="GO" id="GO:0005634">
    <property type="term" value="C:nucleus"/>
    <property type="evidence" value="ECO:0007669"/>
    <property type="project" value="UniProtKB-SubCell"/>
</dbReference>
<keyword evidence="4" id="KW-0804">Transcription</keyword>
<keyword evidence="3" id="KW-0238">DNA-binding</keyword>
<evidence type="ECO:0000259" key="7">
    <source>
        <dbReference type="PROSITE" id="PS50090"/>
    </source>
</evidence>
<evidence type="ECO:0000256" key="3">
    <source>
        <dbReference type="ARBA" id="ARBA00023125"/>
    </source>
</evidence>
<dbReference type="Proteomes" id="UP000886520">
    <property type="component" value="Chromosome 13"/>
</dbReference>
<dbReference type="GO" id="GO:0003677">
    <property type="term" value="F:DNA binding"/>
    <property type="evidence" value="ECO:0007669"/>
    <property type="project" value="UniProtKB-KW"/>
</dbReference>
<feature type="region of interest" description="Disordered" evidence="6">
    <location>
        <begin position="115"/>
        <end position="155"/>
    </location>
</feature>
<accession>A0A9D4UNQ3</accession>
<evidence type="ECO:0000313" key="10">
    <source>
        <dbReference type="EMBL" id="KAI5070921.1"/>
    </source>
</evidence>
<protein>
    <submittedName>
        <fullName evidence="10">Uncharacterized protein</fullName>
    </submittedName>
</protein>
<feature type="region of interest" description="Disordered" evidence="6">
    <location>
        <begin position="274"/>
        <end position="295"/>
    </location>
</feature>
<feature type="compositionally biased region" description="Polar residues" evidence="6">
    <location>
        <begin position="587"/>
        <end position="609"/>
    </location>
</feature>
<evidence type="ECO:0000256" key="1">
    <source>
        <dbReference type="ARBA" id="ARBA00004123"/>
    </source>
</evidence>
<feature type="compositionally biased region" description="Basic residues" evidence="6">
    <location>
        <begin position="135"/>
        <end position="145"/>
    </location>
</feature>
<dbReference type="InterPro" id="IPR001005">
    <property type="entry name" value="SANT/Myb"/>
</dbReference>
<dbReference type="Pfam" id="PF00249">
    <property type="entry name" value="Myb_DNA-binding"/>
    <property type="match status" value="1"/>
</dbReference>
<sequence length="837" mass="90484">MSAAPEIINPQNVADISQCWRGVHIDRKGNGKGPLPAELLNGDASSSSDELNAKVRKPYTITKQRERWTETEHQNFLEALKLYGRAWRRIEEYIGTKTAVQIRSHAQKFFSKLEREASNASSDGKLPDIAIPPPRPKRKPNHPYPKKAGSSPPVLEDEIKETSLSSSAGIGAAHLEGFQFGSFNPCMGRGGPAAIGSPVAGGQFFRSQGSVKIFGKTVSVPKTNKAGGFHDCTSYDRFVSEDNADVPKQSYVAEPKQIVGFSPFVKVRNPSVESLPQSPANMDGDGPCSGATQSGGTGELLRRSCGHDFAVVNTEAADCVTSCDRDCKVSHDPDFGKLESGLMAAGMKEGEKVDVHYSHSMNPALQNWMNNFFHYHSGISIPPIPASGAADGPTSNSLSYWHFIQASAVNYAAYTAAMAAAAAAGWKASNPGGTDMVETAIVNTNEFLLPSVPSPWWPYGTFIPPVNFPLTVDTPLAMDAVQQGVDSDIALLPSGETMVKVLRETQSQGGEPETGLKAPAEVTEICNPAAGITDDETKDCTKTNNSAQTGSRFETSCLTEASRFAKVFPNSVSQLDGEVEFMPVKLSTQGSDTEMRTSPNSLQNAYSSSDEFEDQGKKQGEGSSSGSNTPAVRCQSGEWDAPSIIESKKRDCFTLSGDNDGSGAFQTSCQLCVTNRADLPKLRLKHAEKSRKHQPRDSRLGNDSKRLKSCAHEMELRKEVSQEGRKAFQALFTSKLLPQIFTSAEDGDEHVSRPTVSKNESKVYDCIQFRVPRENIIREGDSFNNAANLEMGNEFQGFGGKSEVISKGFTVSSSSGFVPYRRLVCPEPLKLVQPASL</sequence>
<evidence type="ECO:0000313" key="11">
    <source>
        <dbReference type="EMBL" id="KAI5071746.1"/>
    </source>
</evidence>
<dbReference type="FunFam" id="1.10.10.60:FF:000023">
    <property type="entry name" value="protein REVEILLE 6 isoform X1"/>
    <property type="match status" value="1"/>
</dbReference>
<dbReference type="CDD" id="cd00167">
    <property type="entry name" value="SANT"/>
    <property type="match status" value="1"/>
</dbReference>
<comment type="caution">
    <text evidence="10">The sequence shown here is derived from an EMBL/GenBank/DDBJ whole genome shotgun (WGS) entry which is preliminary data.</text>
</comment>
<organism evidence="10 12">
    <name type="scientific">Adiantum capillus-veneris</name>
    <name type="common">Maidenhair fern</name>
    <dbReference type="NCBI Taxonomy" id="13818"/>
    <lineage>
        <taxon>Eukaryota</taxon>
        <taxon>Viridiplantae</taxon>
        <taxon>Streptophyta</taxon>
        <taxon>Embryophyta</taxon>
        <taxon>Tracheophyta</taxon>
        <taxon>Polypodiopsida</taxon>
        <taxon>Polypodiidae</taxon>
        <taxon>Polypodiales</taxon>
        <taxon>Pteridineae</taxon>
        <taxon>Pteridaceae</taxon>
        <taxon>Vittarioideae</taxon>
        <taxon>Adiantum</taxon>
    </lineage>
</organism>
<evidence type="ECO:0000256" key="4">
    <source>
        <dbReference type="ARBA" id="ARBA00023163"/>
    </source>
</evidence>
<proteinExistence type="predicted"/>
<dbReference type="InterPro" id="IPR009057">
    <property type="entry name" value="Homeodomain-like_sf"/>
</dbReference>
<gene>
    <name evidence="10" type="ORF">GOP47_0013172</name>
    <name evidence="11" type="ORF">GOP47_0013997</name>
</gene>
<dbReference type="InterPro" id="IPR006447">
    <property type="entry name" value="Myb_dom_plants"/>
</dbReference>
<evidence type="ECO:0000256" key="2">
    <source>
        <dbReference type="ARBA" id="ARBA00023015"/>
    </source>
</evidence>
<comment type="subcellular location">
    <subcellularLocation>
        <location evidence="1">Nucleus</location>
    </subcellularLocation>
</comment>
<evidence type="ECO:0000256" key="5">
    <source>
        <dbReference type="ARBA" id="ARBA00023242"/>
    </source>
</evidence>
<evidence type="ECO:0000259" key="8">
    <source>
        <dbReference type="PROSITE" id="PS51293"/>
    </source>
</evidence>
<feature type="region of interest" description="Disordered" evidence="6">
    <location>
        <begin position="30"/>
        <end position="51"/>
    </location>
</feature>
<dbReference type="AlphaFoldDB" id="A0A9D4UNQ3"/>
<evidence type="ECO:0000256" key="6">
    <source>
        <dbReference type="SAM" id="MobiDB-lite"/>
    </source>
</evidence>
<dbReference type="PANTHER" id="PTHR12802:SF155">
    <property type="entry name" value="DEUBIQUITINASE MYSM1"/>
    <property type="match status" value="1"/>
</dbReference>
<evidence type="ECO:0000259" key="9">
    <source>
        <dbReference type="PROSITE" id="PS51294"/>
    </source>
</evidence>
<dbReference type="NCBIfam" id="TIGR01557">
    <property type="entry name" value="myb_SHAQKYF"/>
    <property type="match status" value="1"/>
</dbReference>
<evidence type="ECO:0000313" key="12">
    <source>
        <dbReference type="Proteomes" id="UP000886520"/>
    </source>
</evidence>
<dbReference type="EMBL" id="JABFUD020000013">
    <property type="protein sequence ID" value="KAI5071746.1"/>
    <property type="molecule type" value="Genomic_DNA"/>
</dbReference>
<dbReference type="SUPFAM" id="SSF46689">
    <property type="entry name" value="Homeodomain-like"/>
    <property type="match status" value="1"/>
</dbReference>
<keyword evidence="12" id="KW-1185">Reference proteome</keyword>
<feature type="domain" description="SANT" evidence="8">
    <location>
        <begin position="63"/>
        <end position="114"/>
    </location>
</feature>
<dbReference type="PROSITE" id="PS50090">
    <property type="entry name" value="MYB_LIKE"/>
    <property type="match status" value="1"/>
</dbReference>
<name>A0A9D4UNQ3_ADICA</name>
<dbReference type="PANTHER" id="PTHR12802">
    <property type="entry name" value="SWI/SNF COMPLEX-RELATED"/>
    <property type="match status" value="1"/>
</dbReference>
<dbReference type="Gene3D" id="1.10.10.60">
    <property type="entry name" value="Homeodomain-like"/>
    <property type="match status" value="1"/>
</dbReference>
<feature type="domain" description="HTH myb-type" evidence="9">
    <location>
        <begin position="60"/>
        <end position="114"/>
    </location>
</feature>
<dbReference type="OrthoDB" id="118550at2759"/>
<dbReference type="InterPro" id="IPR017884">
    <property type="entry name" value="SANT_dom"/>
</dbReference>
<feature type="domain" description="Myb-like" evidence="7">
    <location>
        <begin position="60"/>
        <end position="110"/>
    </location>
</feature>
<dbReference type="SMART" id="SM00717">
    <property type="entry name" value="SANT"/>
    <property type="match status" value="1"/>
</dbReference>
<dbReference type="GO" id="GO:0010468">
    <property type="term" value="P:regulation of gene expression"/>
    <property type="evidence" value="ECO:0007669"/>
    <property type="project" value="UniProtKB-ARBA"/>
</dbReference>